<dbReference type="Gene3D" id="3.90.10.10">
    <property type="entry name" value="Cytochrome C3"/>
    <property type="match status" value="1"/>
</dbReference>
<keyword evidence="4" id="KW-1185">Reference proteome</keyword>
<dbReference type="InterPro" id="IPR010177">
    <property type="entry name" value="Paired_CXXCH_1"/>
</dbReference>
<reference evidence="3" key="1">
    <citation type="submission" date="2020-12" db="EMBL/GenBank/DDBJ databases">
        <title>Geomonas sp. Red875, isolated from river sediment.</title>
        <authorList>
            <person name="Xu Z."/>
            <person name="Zhang Z."/>
            <person name="Masuda Y."/>
            <person name="Itoh H."/>
            <person name="Senoo K."/>
        </authorList>
    </citation>
    <scope>NUCLEOTIDE SEQUENCE</scope>
    <source>
        <strain evidence="3">Red875</strain>
    </source>
</reference>
<protein>
    <recommendedName>
        <fullName evidence="2">Doubled CXXCH motif domain-containing protein</fullName>
    </recommendedName>
</protein>
<comment type="caution">
    <text evidence="3">The sequence shown here is derived from an EMBL/GenBank/DDBJ whole genome shotgun (WGS) entry which is preliminary data.</text>
</comment>
<feature type="chain" id="PRO_5035169112" description="Doubled CXXCH motif domain-containing protein" evidence="1">
    <location>
        <begin position="21"/>
        <end position="643"/>
    </location>
</feature>
<evidence type="ECO:0000313" key="3">
    <source>
        <dbReference type="EMBL" id="MBJ6727270.1"/>
    </source>
</evidence>
<keyword evidence="1" id="KW-0732">Signal</keyword>
<evidence type="ECO:0000256" key="1">
    <source>
        <dbReference type="SAM" id="SignalP"/>
    </source>
</evidence>
<feature type="domain" description="Doubled CXXCH motif" evidence="2">
    <location>
        <begin position="252"/>
        <end position="287"/>
    </location>
</feature>
<dbReference type="Proteomes" id="UP000636888">
    <property type="component" value="Unassembled WGS sequence"/>
</dbReference>
<accession>A0A8J7SA49</accession>
<name>A0A8J7SA49_9BACT</name>
<organism evidence="3 4">
    <name type="scientific">Geomesophilobacter sediminis</name>
    <dbReference type="NCBI Taxonomy" id="2798584"/>
    <lineage>
        <taxon>Bacteria</taxon>
        <taxon>Pseudomonadati</taxon>
        <taxon>Thermodesulfobacteriota</taxon>
        <taxon>Desulfuromonadia</taxon>
        <taxon>Geobacterales</taxon>
        <taxon>Geobacteraceae</taxon>
        <taxon>Geomesophilobacter</taxon>
    </lineage>
</organism>
<evidence type="ECO:0000313" key="4">
    <source>
        <dbReference type="Proteomes" id="UP000636888"/>
    </source>
</evidence>
<feature type="signal peptide" evidence="1">
    <location>
        <begin position="1"/>
        <end position="20"/>
    </location>
</feature>
<gene>
    <name evidence="3" type="ORF">JFN93_21370</name>
</gene>
<dbReference type="InterPro" id="IPR036280">
    <property type="entry name" value="Multihaem_cyt_sf"/>
</dbReference>
<sequence>MSISKYFTAAALALCATFCARELVFAKGSVLNSPHNLSISGGGGAHAISFGEIRVCVFCHTPHNAVANSDSAPLWNRALPAAGQSYSMYQSDFFNQNVNPRPLYPTGSSRVCLSCHDGTLALNRYGGKVLSDTGVPEAATTMPGDTDRTKNANLTTDLSDDHPISFPYTDDLAAKVELVSPTALPPNIKLDKNNNLQCTACHDPHDNEYGNFLVMNNGDPTKPDYNPNVTSPLCVACHTPSGWDATSPHYAGAGCLNCHASHTSPVKEYLLNAPVDQVCFNGTGCHGTGNPAAHPVPTQMIAQSKQLNSSVARPASAAPARQRGLFDMQSLFGQSLYKHPVGQVKTPYKRNERLPLKQPRVECVDCHNSHLTGSAMPGAGTMKRSLKKVRGVNKDSMATVEATREYEICYKCHSGPYALKFIGLDKENRVIQDADLRKRFDIGNPSFHPVAATRRGTGASLLAQYQTTMLTIECTDCHNSDQSRKAGGSGPNGPHASRYEHILIARYEMPPTQGAMGRANQCGSYRSDYALCFICHSDDYVMVSGSKFRNGSANQHAKHVVDQCIPCFACHDPHGVSTQDGATVTNNSFLMNFDKFYASSQSVPFPRYTMTGTGGSCTVSCHPTGMGYDRNVAVMPRRVPRFR</sequence>
<dbReference type="Pfam" id="PF09699">
    <property type="entry name" value="Paired_CXXCH_1"/>
    <property type="match status" value="1"/>
</dbReference>
<dbReference type="EMBL" id="JAEMHM010000021">
    <property type="protein sequence ID" value="MBJ6727270.1"/>
    <property type="molecule type" value="Genomic_DNA"/>
</dbReference>
<dbReference type="AlphaFoldDB" id="A0A8J7SA49"/>
<dbReference type="RefSeq" id="WP_199386179.1">
    <property type="nucleotide sequence ID" value="NZ_JAEMHM010000021.1"/>
</dbReference>
<proteinExistence type="predicted"/>
<dbReference type="SUPFAM" id="SSF48695">
    <property type="entry name" value="Multiheme cytochromes"/>
    <property type="match status" value="2"/>
</dbReference>
<evidence type="ECO:0000259" key="2">
    <source>
        <dbReference type="Pfam" id="PF09699"/>
    </source>
</evidence>